<evidence type="ECO:0000313" key="3">
    <source>
        <dbReference type="EMBL" id="OGF20922.1"/>
    </source>
</evidence>
<dbReference type="GO" id="GO:0015666">
    <property type="term" value="F:restriction endodeoxyribonuclease activity"/>
    <property type="evidence" value="ECO:0007669"/>
    <property type="project" value="TreeGrafter"/>
</dbReference>
<dbReference type="Pfam" id="PF04471">
    <property type="entry name" value="Mrr_cat"/>
    <property type="match status" value="1"/>
</dbReference>
<dbReference type="EMBL" id="MFGA01000018">
    <property type="protein sequence ID" value="OGF20922.1"/>
    <property type="molecule type" value="Genomic_DNA"/>
</dbReference>
<dbReference type="Proteomes" id="UP000177407">
    <property type="component" value="Unassembled WGS sequence"/>
</dbReference>
<evidence type="ECO:0000259" key="1">
    <source>
        <dbReference type="Pfam" id="PF04471"/>
    </source>
</evidence>
<evidence type="ECO:0000313" key="4">
    <source>
        <dbReference type="Proteomes" id="UP000177407"/>
    </source>
</evidence>
<accession>A0A1F5S2X8</accession>
<feature type="domain" description="Restriction endonuclease type IV Mrr" evidence="1">
    <location>
        <begin position="211"/>
        <end position="325"/>
    </location>
</feature>
<dbReference type="AlphaFoldDB" id="A0A1F5S2X8"/>
<dbReference type="GO" id="GO:0009307">
    <property type="term" value="P:DNA restriction-modification system"/>
    <property type="evidence" value="ECO:0007669"/>
    <property type="project" value="InterPro"/>
</dbReference>
<dbReference type="PANTHER" id="PTHR30015:SF7">
    <property type="entry name" value="TYPE IV METHYL-DIRECTED RESTRICTION ENZYME ECOKMRR"/>
    <property type="match status" value="1"/>
</dbReference>
<dbReference type="InterPro" id="IPR058712">
    <property type="entry name" value="SRA_ScoMcrA"/>
</dbReference>
<name>A0A1F5S2X8_9BACT</name>
<protein>
    <submittedName>
        <fullName evidence="3">Uncharacterized protein</fullName>
    </submittedName>
</protein>
<dbReference type="SUPFAM" id="SSF52980">
    <property type="entry name" value="Restriction endonuclease-like"/>
    <property type="match status" value="1"/>
</dbReference>
<evidence type="ECO:0000259" key="2">
    <source>
        <dbReference type="Pfam" id="PF26348"/>
    </source>
</evidence>
<comment type="caution">
    <text evidence="3">The sequence shown here is derived from an EMBL/GenBank/DDBJ whole genome shotgun (WGS) entry which is preliminary data.</text>
</comment>
<organism evidence="3 4">
    <name type="scientific">Candidatus Falkowbacteria bacterium RIFOXYA2_FULL_38_12</name>
    <dbReference type="NCBI Taxonomy" id="1797993"/>
    <lineage>
        <taxon>Bacteria</taxon>
        <taxon>Candidatus Falkowiibacteriota</taxon>
    </lineage>
</organism>
<dbReference type="InterPro" id="IPR052906">
    <property type="entry name" value="Type_IV_Methyl-Rstrct_Enzyme"/>
</dbReference>
<dbReference type="Pfam" id="PF26348">
    <property type="entry name" value="SRA_ScoMcrA"/>
    <property type="match status" value="1"/>
</dbReference>
<gene>
    <name evidence="3" type="ORF">A2257_01130</name>
</gene>
<proteinExistence type="predicted"/>
<sequence>MKQMIVPEILKVGEHYSNDQIKYALEVSNLGGIRPKIKAKELDFIVLITSAEETRNIIRNPYADKIEGDILTYTGAGLKGDQEISGVNKRLIEQKEKPVPILGFLKEGINQYKFIGFLFLLRSYQDYQLDNQGNLREVWLFEFQIFSDIPPLKIGNFNDPFLPFYNQFKKEILPEDTMIDSLFPEKKDEIILPKIDEETLKSIETLKKNLLTINPYEFEVLMSKLIEYTGFANVKVTKKSGDDGIDVNAFLKHKFSLDLSYQFQVKRWKHSVGRKEVANLRGSLGFNSFGVIISTSHFTSSAINESQGIGKTPINLVGMKDLYEIIKETNFTI</sequence>
<dbReference type="InterPro" id="IPR011856">
    <property type="entry name" value="tRNA_endonuc-like_dom_sf"/>
</dbReference>
<dbReference type="InterPro" id="IPR011335">
    <property type="entry name" value="Restrct_endonuc-II-like"/>
</dbReference>
<dbReference type="GO" id="GO:0003677">
    <property type="term" value="F:DNA binding"/>
    <property type="evidence" value="ECO:0007669"/>
    <property type="project" value="InterPro"/>
</dbReference>
<dbReference type="Gene3D" id="3.40.1350.10">
    <property type="match status" value="1"/>
</dbReference>
<dbReference type="PANTHER" id="PTHR30015">
    <property type="entry name" value="MRR RESTRICTION SYSTEM PROTEIN"/>
    <property type="match status" value="1"/>
</dbReference>
<feature type="domain" description="ScoMcrA-like SRA" evidence="2">
    <location>
        <begin position="45"/>
        <end position="144"/>
    </location>
</feature>
<reference evidence="3 4" key="1">
    <citation type="journal article" date="2016" name="Nat. Commun.">
        <title>Thousands of microbial genomes shed light on interconnected biogeochemical processes in an aquifer system.</title>
        <authorList>
            <person name="Anantharaman K."/>
            <person name="Brown C.T."/>
            <person name="Hug L.A."/>
            <person name="Sharon I."/>
            <person name="Castelle C.J."/>
            <person name="Probst A.J."/>
            <person name="Thomas B.C."/>
            <person name="Singh A."/>
            <person name="Wilkins M.J."/>
            <person name="Karaoz U."/>
            <person name="Brodie E.L."/>
            <person name="Williams K.H."/>
            <person name="Hubbard S.S."/>
            <person name="Banfield J.F."/>
        </authorList>
    </citation>
    <scope>NUCLEOTIDE SEQUENCE [LARGE SCALE GENOMIC DNA]</scope>
</reference>
<dbReference type="InterPro" id="IPR007560">
    <property type="entry name" value="Restrct_endonuc_IV_Mrr"/>
</dbReference>